<comment type="caution">
    <text evidence="2">The sequence shown here is derived from an EMBL/GenBank/DDBJ whole genome shotgun (WGS) entry which is preliminary data.</text>
</comment>
<name>A0A4Y7SS93_COPMI</name>
<evidence type="ECO:0000256" key="1">
    <source>
        <dbReference type="SAM" id="MobiDB-lite"/>
    </source>
</evidence>
<feature type="region of interest" description="Disordered" evidence="1">
    <location>
        <begin position="124"/>
        <end position="145"/>
    </location>
</feature>
<evidence type="ECO:0000313" key="2">
    <source>
        <dbReference type="EMBL" id="TEB24740.1"/>
    </source>
</evidence>
<sequence>MSICALFTGLTRLPTSMRSASSQWKFSALALARPAMSDGEYCYWLLRVTITEQLEEWSLGDGANSVLQELKKQLSTVLDEVHQKARRQGITDGSPRVASTPVAMHHRPWHRPAPLHITTPIPTPGCTGHPPPTRSYHGPTPNVIS</sequence>
<dbReference type="Proteomes" id="UP000298030">
    <property type="component" value="Unassembled WGS sequence"/>
</dbReference>
<evidence type="ECO:0000313" key="3">
    <source>
        <dbReference type="Proteomes" id="UP000298030"/>
    </source>
</evidence>
<dbReference type="EMBL" id="QPFP01000063">
    <property type="protein sequence ID" value="TEB24740.1"/>
    <property type="molecule type" value="Genomic_DNA"/>
</dbReference>
<organism evidence="2 3">
    <name type="scientific">Coprinellus micaceus</name>
    <name type="common">Glistening ink-cap mushroom</name>
    <name type="synonym">Coprinus micaceus</name>
    <dbReference type="NCBI Taxonomy" id="71717"/>
    <lineage>
        <taxon>Eukaryota</taxon>
        <taxon>Fungi</taxon>
        <taxon>Dikarya</taxon>
        <taxon>Basidiomycota</taxon>
        <taxon>Agaricomycotina</taxon>
        <taxon>Agaricomycetes</taxon>
        <taxon>Agaricomycetidae</taxon>
        <taxon>Agaricales</taxon>
        <taxon>Agaricineae</taxon>
        <taxon>Psathyrellaceae</taxon>
        <taxon>Coprinellus</taxon>
    </lineage>
</organism>
<dbReference type="AlphaFoldDB" id="A0A4Y7SS93"/>
<gene>
    <name evidence="2" type="ORF">FA13DRAFT_1796940</name>
</gene>
<protein>
    <submittedName>
        <fullName evidence="2">Uncharacterized protein</fullName>
    </submittedName>
</protein>
<proteinExistence type="predicted"/>
<reference evidence="2 3" key="1">
    <citation type="journal article" date="2019" name="Nat. Ecol. Evol.">
        <title>Megaphylogeny resolves global patterns of mushroom evolution.</title>
        <authorList>
            <person name="Varga T."/>
            <person name="Krizsan K."/>
            <person name="Foldi C."/>
            <person name="Dima B."/>
            <person name="Sanchez-Garcia M."/>
            <person name="Sanchez-Ramirez S."/>
            <person name="Szollosi G.J."/>
            <person name="Szarkandi J.G."/>
            <person name="Papp V."/>
            <person name="Albert L."/>
            <person name="Andreopoulos W."/>
            <person name="Angelini C."/>
            <person name="Antonin V."/>
            <person name="Barry K.W."/>
            <person name="Bougher N.L."/>
            <person name="Buchanan P."/>
            <person name="Buyck B."/>
            <person name="Bense V."/>
            <person name="Catcheside P."/>
            <person name="Chovatia M."/>
            <person name="Cooper J."/>
            <person name="Damon W."/>
            <person name="Desjardin D."/>
            <person name="Finy P."/>
            <person name="Geml J."/>
            <person name="Haridas S."/>
            <person name="Hughes K."/>
            <person name="Justo A."/>
            <person name="Karasinski D."/>
            <person name="Kautmanova I."/>
            <person name="Kiss B."/>
            <person name="Kocsube S."/>
            <person name="Kotiranta H."/>
            <person name="LaButti K.M."/>
            <person name="Lechner B.E."/>
            <person name="Liimatainen K."/>
            <person name="Lipzen A."/>
            <person name="Lukacs Z."/>
            <person name="Mihaltcheva S."/>
            <person name="Morgado L.N."/>
            <person name="Niskanen T."/>
            <person name="Noordeloos M.E."/>
            <person name="Ohm R.A."/>
            <person name="Ortiz-Santana B."/>
            <person name="Ovrebo C."/>
            <person name="Racz N."/>
            <person name="Riley R."/>
            <person name="Savchenko A."/>
            <person name="Shiryaev A."/>
            <person name="Soop K."/>
            <person name="Spirin V."/>
            <person name="Szebenyi C."/>
            <person name="Tomsovsky M."/>
            <person name="Tulloss R.E."/>
            <person name="Uehling J."/>
            <person name="Grigoriev I.V."/>
            <person name="Vagvolgyi C."/>
            <person name="Papp T."/>
            <person name="Martin F.M."/>
            <person name="Miettinen O."/>
            <person name="Hibbett D.S."/>
            <person name="Nagy L.G."/>
        </authorList>
    </citation>
    <scope>NUCLEOTIDE SEQUENCE [LARGE SCALE GENOMIC DNA]</scope>
    <source>
        <strain evidence="2 3">FP101781</strain>
    </source>
</reference>
<keyword evidence="3" id="KW-1185">Reference proteome</keyword>
<accession>A0A4Y7SS93</accession>